<dbReference type="InterPro" id="IPR017938">
    <property type="entry name" value="Riboflavin_synthase-like_b-brl"/>
</dbReference>
<dbReference type="CDD" id="cd00207">
    <property type="entry name" value="fer2"/>
    <property type="match status" value="1"/>
</dbReference>
<dbReference type="Gene3D" id="2.40.30.10">
    <property type="entry name" value="Translation factors"/>
    <property type="match status" value="1"/>
</dbReference>
<feature type="domain" description="2Fe-2S ferredoxin-type" evidence="8">
    <location>
        <begin position="224"/>
        <end position="309"/>
    </location>
</feature>
<keyword evidence="4" id="KW-0479">Metal-binding</keyword>
<keyword evidence="3" id="KW-0001">2Fe-2S</keyword>
<keyword evidence="11" id="KW-1185">Reference proteome</keyword>
<dbReference type="InterPro" id="IPR001433">
    <property type="entry name" value="OxRdtase_FAD/NAD-bd"/>
</dbReference>
<proteinExistence type="predicted"/>
<dbReference type="InterPro" id="IPR039261">
    <property type="entry name" value="FNR_nucleotide-bd"/>
</dbReference>
<evidence type="ECO:0000313" key="11">
    <source>
        <dbReference type="Proteomes" id="UP001501598"/>
    </source>
</evidence>
<evidence type="ECO:0000256" key="3">
    <source>
        <dbReference type="ARBA" id="ARBA00022714"/>
    </source>
</evidence>
<keyword evidence="5" id="KW-0560">Oxidoreductase</keyword>
<accession>A0ABP8RTT4</accession>
<dbReference type="PANTHER" id="PTHR47354">
    <property type="entry name" value="NADH OXIDOREDUCTASE HCR"/>
    <property type="match status" value="1"/>
</dbReference>
<name>A0ABP8RTT4_9PSEU</name>
<dbReference type="PROSITE" id="PS51384">
    <property type="entry name" value="FAD_FR"/>
    <property type="match status" value="1"/>
</dbReference>
<dbReference type="SUPFAM" id="SSF54292">
    <property type="entry name" value="2Fe-2S ferredoxin-like"/>
    <property type="match status" value="1"/>
</dbReference>
<keyword evidence="2" id="KW-0285">Flavoprotein</keyword>
<dbReference type="InterPro" id="IPR017927">
    <property type="entry name" value="FAD-bd_FR_type"/>
</dbReference>
<dbReference type="PROSITE" id="PS51085">
    <property type="entry name" value="2FE2S_FER_2"/>
    <property type="match status" value="1"/>
</dbReference>
<dbReference type="SUPFAM" id="SSF52343">
    <property type="entry name" value="Ferredoxin reductase-like, C-terminal NADP-linked domain"/>
    <property type="match status" value="1"/>
</dbReference>
<dbReference type="PROSITE" id="PS00197">
    <property type="entry name" value="2FE2S_FER_1"/>
    <property type="match status" value="1"/>
</dbReference>
<dbReference type="InterPro" id="IPR006058">
    <property type="entry name" value="2Fe2S_fd_BS"/>
</dbReference>
<gene>
    <name evidence="10" type="ORF">GCM10023175_29520</name>
</gene>
<dbReference type="CDD" id="cd06185">
    <property type="entry name" value="PDR_like"/>
    <property type="match status" value="1"/>
</dbReference>
<dbReference type="InterPro" id="IPR001041">
    <property type="entry name" value="2Fe-2S_ferredoxin-type"/>
</dbReference>
<dbReference type="InterPro" id="IPR050415">
    <property type="entry name" value="MRET"/>
</dbReference>
<evidence type="ECO:0000259" key="9">
    <source>
        <dbReference type="PROSITE" id="PS51384"/>
    </source>
</evidence>
<dbReference type="PRINTS" id="PR00409">
    <property type="entry name" value="PHDIOXRDTASE"/>
</dbReference>
<evidence type="ECO:0000256" key="5">
    <source>
        <dbReference type="ARBA" id="ARBA00023002"/>
    </source>
</evidence>
<dbReference type="SUPFAM" id="SSF63380">
    <property type="entry name" value="Riboflavin synthase domain-like"/>
    <property type="match status" value="1"/>
</dbReference>
<evidence type="ECO:0000256" key="6">
    <source>
        <dbReference type="ARBA" id="ARBA00023004"/>
    </source>
</evidence>
<sequence length="309" mass="32826">MEVTARDAVADGVVRLTLRAVSGEDLPEWDPGAHLDLHLGPDLVRQYSLCGDRQDRTCYQVAVLREPRSRGGSTHVHDALEVGHAVRVKGPRNNFALDPAGSYRFVAGGIGITPIIPMIAAAEKAGADWTLTYGGRTRASMAFTEELTERYGDRVTLAPQDEVGLLDLGSLLGTPAEDTLVYCCGPEGLLKAVEERCAPWPKGALHLERFAPKEIPATAEDRSFEVEFAGSGVTVAVAPGVSIVDAAAEVGVTIETSCREGTCGTCETTVLGGVPEHRDSLLTPEEQAENDVMFPCVSRAVSATLTLDA</sequence>
<dbReference type="Pfam" id="PF00111">
    <property type="entry name" value="Fer2"/>
    <property type="match status" value="1"/>
</dbReference>
<dbReference type="InterPro" id="IPR036010">
    <property type="entry name" value="2Fe-2S_ferredoxin-like_sf"/>
</dbReference>
<dbReference type="InterPro" id="IPR012675">
    <property type="entry name" value="Beta-grasp_dom_sf"/>
</dbReference>
<keyword evidence="6" id="KW-0408">Iron</keyword>
<evidence type="ECO:0000256" key="7">
    <source>
        <dbReference type="ARBA" id="ARBA00023014"/>
    </source>
</evidence>
<evidence type="ECO:0000313" key="10">
    <source>
        <dbReference type="EMBL" id="GAA4546721.1"/>
    </source>
</evidence>
<keyword evidence="7" id="KW-0411">Iron-sulfur</keyword>
<evidence type="ECO:0000256" key="1">
    <source>
        <dbReference type="ARBA" id="ARBA00001974"/>
    </source>
</evidence>
<evidence type="ECO:0000256" key="2">
    <source>
        <dbReference type="ARBA" id="ARBA00022630"/>
    </source>
</evidence>
<organism evidence="10 11">
    <name type="scientific">Pseudonocardia xishanensis</name>
    <dbReference type="NCBI Taxonomy" id="630995"/>
    <lineage>
        <taxon>Bacteria</taxon>
        <taxon>Bacillati</taxon>
        <taxon>Actinomycetota</taxon>
        <taxon>Actinomycetes</taxon>
        <taxon>Pseudonocardiales</taxon>
        <taxon>Pseudonocardiaceae</taxon>
        <taxon>Pseudonocardia</taxon>
    </lineage>
</organism>
<comment type="cofactor">
    <cofactor evidence="1">
        <name>FAD</name>
        <dbReference type="ChEBI" id="CHEBI:57692"/>
    </cofactor>
</comment>
<dbReference type="Gene3D" id="3.40.50.80">
    <property type="entry name" value="Nucleotide-binding domain of ferredoxin-NADP reductase (FNR) module"/>
    <property type="match status" value="1"/>
</dbReference>
<feature type="domain" description="FAD-binding FR-type" evidence="9">
    <location>
        <begin position="1"/>
        <end position="98"/>
    </location>
</feature>
<reference evidence="11" key="1">
    <citation type="journal article" date="2019" name="Int. J. Syst. Evol. Microbiol.">
        <title>The Global Catalogue of Microorganisms (GCM) 10K type strain sequencing project: providing services to taxonomists for standard genome sequencing and annotation.</title>
        <authorList>
            <consortium name="The Broad Institute Genomics Platform"/>
            <consortium name="The Broad Institute Genome Sequencing Center for Infectious Disease"/>
            <person name="Wu L."/>
            <person name="Ma J."/>
        </authorList>
    </citation>
    <scope>NUCLEOTIDE SEQUENCE [LARGE SCALE GENOMIC DNA]</scope>
    <source>
        <strain evidence="11">JCM 17906</strain>
    </source>
</reference>
<dbReference type="PANTHER" id="PTHR47354:SF1">
    <property type="entry name" value="CARNITINE MONOOXYGENASE REDUCTASE SUBUNIT"/>
    <property type="match status" value="1"/>
</dbReference>
<comment type="caution">
    <text evidence="10">The sequence shown here is derived from an EMBL/GenBank/DDBJ whole genome shotgun (WGS) entry which is preliminary data.</text>
</comment>
<evidence type="ECO:0000256" key="4">
    <source>
        <dbReference type="ARBA" id="ARBA00022723"/>
    </source>
</evidence>
<dbReference type="Gene3D" id="3.10.20.30">
    <property type="match status" value="1"/>
</dbReference>
<dbReference type="Proteomes" id="UP001501598">
    <property type="component" value="Unassembled WGS sequence"/>
</dbReference>
<protein>
    <submittedName>
        <fullName evidence="10">PDR/VanB family oxidoreductase</fullName>
    </submittedName>
</protein>
<evidence type="ECO:0000259" key="8">
    <source>
        <dbReference type="PROSITE" id="PS51085"/>
    </source>
</evidence>
<dbReference type="EMBL" id="BAABGT010000032">
    <property type="protein sequence ID" value="GAA4546721.1"/>
    <property type="molecule type" value="Genomic_DNA"/>
</dbReference>
<dbReference type="Pfam" id="PF00175">
    <property type="entry name" value="NAD_binding_1"/>
    <property type="match status" value="1"/>
</dbReference>